<organism evidence="4 5">
    <name type="scientific">Brachybacterium rhamnosum</name>
    <dbReference type="NCBI Taxonomy" id="173361"/>
    <lineage>
        <taxon>Bacteria</taxon>
        <taxon>Bacillati</taxon>
        <taxon>Actinomycetota</taxon>
        <taxon>Actinomycetes</taxon>
        <taxon>Micrococcales</taxon>
        <taxon>Dermabacteraceae</taxon>
        <taxon>Brachybacterium</taxon>
    </lineage>
</organism>
<comment type="similarity">
    <text evidence="1">Belongs to the peptidase C2 family.</text>
</comment>
<dbReference type="PROSITE" id="PS00139">
    <property type="entry name" value="THIOL_PROTEASE_CYS"/>
    <property type="match status" value="1"/>
</dbReference>
<comment type="caution">
    <text evidence="4">The sequence shown here is derived from an EMBL/GenBank/DDBJ whole genome shotgun (WGS) entry which is preliminary data.</text>
</comment>
<dbReference type="RefSeq" id="WP_343905518.1">
    <property type="nucleotide sequence ID" value="NZ_BAAAIS010000003.1"/>
</dbReference>
<dbReference type="InterPro" id="IPR000169">
    <property type="entry name" value="Pept_cys_AS"/>
</dbReference>
<dbReference type="PROSITE" id="PS50203">
    <property type="entry name" value="CALPAIN_CAT"/>
    <property type="match status" value="1"/>
</dbReference>
<dbReference type="Pfam" id="PF00648">
    <property type="entry name" value="Peptidase_C2"/>
    <property type="match status" value="1"/>
</dbReference>
<dbReference type="EMBL" id="JBHUFL010000003">
    <property type="protein sequence ID" value="MFD1836195.1"/>
    <property type="molecule type" value="Genomic_DNA"/>
</dbReference>
<keyword evidence="4" id="KW-0378">Hydrolase</keyword>
<keyword evidence="5" id="KW-1185">Reference proteome</keyword>
<feature type="domain" description="Calpain catalytic" evidence="3">
    <location>
        <begin position="1"/>
        <end position="146"/>
    </location>
</feature>
<evidence type="ECO:0000313" key="5">
    <source>
        <dbReference type="Proteomes" id="UP001597280"/>
    </source>
</evidence>
<dbReference type="InterPro" id="IPR001300">
    <property type="entry name" value="Peptidase_C2_calpain_cat"/>
</dbReference>
<dbReference type="GO" id="GO:0006508">
    <property type="term" value="P:proteolysis"/>
    <property type="evidence" value="ECO:0007669"/>
    <property type="project" value="UniProtKB-KW"/>
</dbReference>
<accession>A0ABW4Q1B4</accession>
<dbReference type="InterPro" id="IPR038765">
    <property type="entry name" value="Papain-like_cys_pep_sf"/>
</dbReference>
<dbReference type="SUPFAM" id="SSF54001">
    <property type="entry name" value="Cysteine proteinases"/>
    <property type="match status" value="1"/>
</dbReference>
<dbReference type="Proteomes" id="UP001597280">
    <property type="component" value="Unassembled WGS sequence"/>
</dbReference>
<evidence type="ECO:0000256" key="1">
    <source>
        <dbReference type="ARBA" id="ARBA00007623"/>
    </source>
</evidence>
<keyword evidence="4" id="KW-0645">Protease</keyword>
<evidence type="ECO:0000313" key="4">
    <source>
        <dbReference type="EMBL" id="MFD1836195.1"/>
    </source>
</evidence>
<dbReference type="GO" id="GO:0008233">
    <property type="term" value="F:peptidase activity"/>
    <property type="evidence" value="ECO:0007669"/>
    <property type="project" value="UniProtKB-KW"/>
</dbReference>
<protein>
    <submittedName>
        <fullName evidence="4">C2 family cysteine protease</fullName>
    </submittedName>
</protein>
<evidence type="ECO:0000256" key="2">
    <source>
        <dbReference type="PROSITE-ProRule" id="PRU00239"/>
    </source>
</evidence>
<evidence type="ECO:0000259" key="3">
    <source>
        <dbReference type="PROSITE" id="PS50203"/>
    </source>
</evidence>
<gene>
    <name evidence="4" type="ORF">ACFSDA_14085</name>
</gene>
<comment type="caution">
    <text evidence="2">Lacks conserved residue(s) required for the propagation of feature annotation.</text>
</comment>
<proteinExistence type="inferred from homology"/>
<reference evidence="5" key="1">
    <citation type="journal article" date="2019" name="Int. J. Syst. Evol. Microbiol.">
        <title>The Global Catalogue of Microorganisms (GCM) 10K type strain sequencing project: providing services to taxonomists for standard genome sequencing and annotation.</title>
        <authorList>
            <consortium name="The Broad Institute Genomics Platform"/>
            <consortium name="The Broad Institute Genome Sequencing Center for Infectious Disease"/>
            <person name="Wu L."/>
            <person name="Ma J."/>
        </authorList>
    </citation>
    <scope>NUCLEOTIDE SEQUENCE [LARGE SCALE GENOMIC DNA]</scope>
    <source>
        <strain evidence="5">JCM 11650</strain>
    </source>
</reference>
<name>A0ABW4Q1B4_9MICO</name>
<sequence>MAPRILTWRRGLRALLRPGGARAVVLREDDSPLWAPGRPRQGMLGDCWVMASMLAVHETAPERLRALLAEQADGAVLVTLPGAPPLRVDRSLPVDEHGRFLLGRIDGHGPGWVGVLEKAIAEHVAGGYGFLQRGLARYGLQILTGGRGRMLLRSPDAGTIRRWRAEHRAITASTHPLSPRVRTEHGPLPPNHVFAVVDADPRTGHVLLRNPVRPAALLRVDARSFRRGFLAVDVTAPLR</sequence>